<evidence type="ECO:0000256" key="3">
    <source>
        <dbReference type="ARBA" id="ARBA00010763"/>
    </source>
</evidence>
<dbReference type="EMBL" id="JAYFSO010000008">
    <property type="protein sequence ID" value="MEA5123864.1"/>
    <property type="molecule type" value="Genomic_DNA"/>
</dbReference>
<evidence type="ECO:0000256" key="5">
    <source>
        <dbReference type="ARBA" id="ARBA00047317"/>
    </source>
</evidence>
<dbReference type="Gene3D" id="3.40.980.10">
    <property type="entry name" value="MoaB/Mog-like domain"/>
    <property type="match status" value="1"/>
</dbReference>
<dbReference type="RefSeq" id="WP_064510877.1">
    <property type="nucleotide sequence ID" value="NZ_JAYFSN010000007.1"/>
</dbReference>
<accession>A0A1A9M6R6</accession>
<dbReference type="EC" id="2.10.1.1" evidence="6"/>
<evidence type="ECO:0000313" key="8">
    <source>
        <dbReference type="EMBL" id="MEA5123864.1"/>
    </source>
</evidence>
<dbReference type="Proteomes" id="UP000077659">
    <property type="component" value="Unassembled WGS sequence"/>
</dbReference>
<keyword evidence="6" id="KW-0479">Metal-binding</keyword>
<reference evidence="8 11" key="2">
    <citation type="submission" date="2023-12" db="EMBL/GenBank/DDBJ databases">
        <title>Genome sequencing of Xanthomonas floridensis.</title>
        <authorList>
            <person name="Greer S."/>
            <person name="Harrison J."/>
            <person name="Grant M."/>
            <person name="Vicente J."/>
            <person name="Studholme D."/>
        </authorList>
    </citation>
    <scope>NUCLEOTIDE SEQUENCE [LARGE SCALE GENOMIC DNA]</scope>
    <source>
        <strain evidence="8 11">WHRI 8848</strain>
    </source>
</reference>
<dbReference type="EMBL" id="LXNG01000056">
    <property type="protein sequence ID" value="OAG65701.1"/>
    <property type="molecule type" value="Genomic_DNA"/>
</dbReference>
<dbReference type="Gene3D" id="2.170.190.11">
    <property type="entry name" value="Molybdopterin biosynthesis moea protein, domain 3"/>
    <property type="match status" value="1"/>
</dbReference>
<dbReference type="Pfam" id="PF03453">
    <property type="entry name" value="MoeA_N"/>
    <property type="match status" value="1"/>
</dbReference>
<evidence type="ECO:0000313" key="11">
    <source>
        <dbReference type="Proteomes" id="UP001303614"/>
    </source>
</evidence>
<comment type="caution">
    <text evidence="9">The sequence shown here is derived from an EMBL/GenBank/DDBJ whole genome shotgun (WGS) entry which is preliminary data.</text>
</comment>
<dbReference type="GO" id="GO:0005829">
    <property type="term" value="C:cytosol"/>
    <property type="evidence" value="ECO:0007669"/>
    <property type="project" value="TreeGrafter"/>
</dbReference>
<evidence type="ECO:0000256" key="1">
    <source>
        <dbReference type="ARBA" id="ARBA00002901"/>
    </source>
</evidence>
<reference evidence="9 10" key="1">
    <citation type="submission" date="2016-05" db="EMBL/GenBank/DDBJ databases">
        <title>Pathogenic, phenotypic and molecular characterisation of Xanthomonas nasturtii sp. nov. and Xanthomonas floridensis sp. nov., new species of Xanthomonas associated with watercress production in Florida.</title>
        <authorList>
            <person name="Vicente J.G."/>
            <person name="Rothwell S."/>
            <person name="Holub E.B."/>
            <person name="Studholme D.J."/>
        </authorList>
    </citation>
    <scope>NUCLEOTIDE SEQUENCE [LARGE SCALE GENOMIC DNA]</scope>
    <source>
        <strain evidence="9 10">WHRI 8848</strain>
    </source>
</reference>
<keyword evidence="4 6" id="KW-0501">Molybdenum cofactor biosynthesis</keyword>
<proteinExistence type="inferred from homology"/>
<comment type="function">
    <text evidence="1 6">Catalyzes the insertion of molybdate into adenylated molybdopterin with the concomitant release of AMP.</text>
</comment>
<dbReference type="PANTHER" id="PTHR10192">
    <property type="entry name" value="MOLYBDOPTERIN BIOSYNTHESIS PROTEIN"/>
    <property type="match status" value="1"/>
</dbReference>
<protein>
    <recommendedName>
        <fullName evidence="6">Molybdopterin molybdenumtransferase</fullName>
        <ecNumber evidence="6">2.10.1.1</ecNumber>
    </recommendedName>
</protein>
<evidence type="ECO:0000256" key="6">
    <source>
        <dbReference type="RuleBase" id="RU365090"/>
    </source>
</evidence>
<dbReference type="InterPro" id="IPR001453">
    <property type="entry name" value="MoaB/Mog_dom"/>
</dbReference>
<dbReference type="GO" id="GO:0006777">
    <property type="term" value="P:Mo-molybdopterin cofactor biosynthetic process"/>
    <property type="evidence" value="ECO:0007669"/>
    <property type="project" value="UniProtKB-UniRule"/>
</dbReference>
<evidence type="ECO:0000259" key="7">
    <source>
        <dbReference type="SMART" id="SM00852"/>
    </source>
</evidence>
<comment type="catalytic activity">
    <reaction evidence="5">
        <text>adenylyl-molybdopterin + molybdate = Mo-molybdopterin + AMP + H(+)</text>
        <dbReference type="Rhea" id="RHEA:35047"/>
        <dbReference type="ChEBI" id="CHEBI:15378"/>
        <dbReference type="ChEBI" id="CHEBI:36264"/>
        <dbReference type="ChEBI" id="CHEBI:62727"/>
        <dbReference type="ChEBI" id="CHEBI:71302"/>
        <dbReference type="ChEBI" id="CHEBI:456215"/>
        <dbReference type="EC" id="2.10.1.1"/>
    </reaction>
</comment>
<organism evidence="9 10">
    <name type="scientific">Xanthomonas floridensis</name>
    <dbReference type="NCBI Taxonomy" id="1843580"/>
    <lineage>
        <taxon>Bacteria</taxon>
        <taxon>Pseudomonadati</taxon>
        <taxon>Pseudomonadota</taxon>
        <taxon>Gammaproteobacteria</taxon>
        <taxon>Lysobacterales</taxon>
        <taxon>Lysobacteraceae</taxon>
        <taxon>Xanthomonas</taxon>
    </lineage>
</organism>
<dbReference type="InterPro" id="IPR036688">
    <property type="entry name" value="MoeA_C_domain_IV_sf"/>
</dbReference>
<comment type="cofactor">
    <cofactor evidence="6">
        <name>Mg(2+)</name>
        <dbReference type="ChEBI" id="CHEBI:18420"/>
    </cofactor>
</comment>
<keyword evidence="6 9" id="KW-0808">Transferase</keyword>
<dbReference type="GO" id="GO:0046872">
    <property type="term" value="F:metal ion binding"/>
    <property type="evidence" value="ECO:0007669"/>
    <property type="project" value="UniProtKB-UniRule"/>
</dbReference>
<dbReference type="SUPFAM" id="SSF63882">
    <property type="entry name" value="MoeA N-terminal region -like"/>
    <property type="match status" value="1"/>
</dbReference>
<gene>
    <name evidence="9" type="ORF">A7D17_08060</name>
    <name evidence="8" type="ORF">VB146_08330</name>
</gene>
<dbReference type="FunFam" id="3.40.980.10:FF:000023">
    <property type="entry name" value="Molybdenum cofactor biosynthesis protein"/>
    <property type="match status" value="1"/>
</dbReference>
<dbReference type="AlphaFoldDB" id="A0A1A9M6R6"/>
<dbReference type="SMART" id="SM00852">
    <property type="entry name" value="MoCF_biosynth"/>
    <property type="match status" value="1"/>
</dbReference>
<dbReference type="CDD" id="cd00887">
    <property type="entry name" value="MoeA"/>
    <property type="match status" value="1"/>
</dbReference>
<dbReference type="InterPro" id="IPR036425">
    <property type="entry name" value="MoaB/Mog-like_dom_sf"/>
</dbReference>
<dbReference type="SUPFAM" id="SSF63867">
    <property type="entry name" value="MoeA C-terminal domain-like"/>
    <property type="match status" value="1"/>
</dbReference>
<dbReference type="InterPro" id="IPR008284">
    <property type="entry name" value="MoCF_biosynth_CS"/>
</dbReference>
<evidence type="ECO:0000256" key="2">
    <source>
        <dbReference type="ARBA" id="ARBA00005046"/>
    </source>
</evidence>
<keyword evidence="6" id="KW-0500">Molybdenum</keyword>
<comment type="pathway">
    <text evidence="2 6">Cofactor biosynthesis; molybdopterin biosynthesis.</text>
</comment>
<dbReference type="Gene3D" id="3.90.105.10">
    <property type="entry name" value="Molybdopterin biosynthesis moea protein, domain 2"/>
    <property type="match status" value="1"/>
</dbReference>
<dbReference type="GO" id="GO:0061599">
    <property type="term" value="F:molybdopterin molybdotransferase activity"/>
    <property type="evidence" value="ECO:0007669"/>
    <property type="project" value="UniProtKB-UniRule"/>
</dbReference>
<evidence type="ECO:0000256" key="4">
    <source>
        <dbReference type="ARBA" id="ARBA00023150"/>
    </source>
</evidence>
<dbReference type="Pfam" id="PF00994">
    <property type="entry name" value="MoCF_biosynth"/>
    <property type="match status" value="1"/>
</dbReference>
<keyword evidence="6" id="KW-0460">Magnesium</keyword>
<dbReference type="OrthoDB" id="9804758at2"/>
<dbReference type="Proteomes" id="UP001303614">
    <property type="component" value="Unassembled WGS sequence"/>
</dbReference>
<dbReference type="InterPro" id="IPR038987">
    <property type="entry name" value="MoeA-like"/>
</dbReference>
<feature type="domain" description="MoaB/Mog" evidence="7">
    <location>
        <begin position="181"/>
        <end position="322"/>
    </location>
</feature>
<dbReference type="PANTHER" id="PTHR10192:SF5">
    <property type="entry name" value="GEPHYRIN"/>
    <property type="match status" value="1"/>
</dbReference>
<keyword evidence="11" id="KW-1185">Reference proteome</keyword>
<evidence type="ECO:0000313" key="9">
    <source>
        <dbReference type="EMBL" id="OAG65701.1"/>
    </source>
</evidence>
<evidence type="ECO:0000313" key="10">
    <source>
        <dbReference type="Proteomes" id="UP000077659"/>
    </source>
</evidence>
<dbReference type="PROSITE" id="PS01079">
    <property type="entry name" value="MOCF_BIOSYNTHESIS_2"/>
    <property type="match status" value="1"/>
</dbReference>
<dbReference type="InterPro" id="IPR005110">
    <property type="entry name" value="MoeA_linker/N"/>
</dbReference>
<comment type="similarity">
    <text evidence="3 6">Belongs to the MoeA family.</text>
</comment>
<dbReference type="SUPFAM" id="SSF53218">
    <property type="entry name" value="Molybdenum cofactor biosynthesis proteins"/>
    <property type="match status" value="1"/>
</dbReference>
<dbReference type="InterPro" id="IPR036135">
    <property type="entry name" value="MoeA_linker/N_sf"/>
</dbReference>
<dbReference type="Gene3D" id="2.40.340.10">
    <property type="entry name" value="MoeA, C-terminal, domain IV"/>
    <property type="match status" value="1"/>
</dbReference>
<name>A0A1A9M6R6_9XANT</name>
<sequence>MISYAEALAIVHQQVATLSSEWVDSADAEGRVLAQALSSPAELPPFDNSAMDGFAIATRGLGAVEGSEHLVADTVPAGADPVAAAEGAAWEIMTGAGVPAGADTVVPIEQVQVLEHNGARPIRFRLRADVRAGQHIRRRGEDVRLGDVVIEAGTLLRGAHLMLLAGLGCAQIQVVRRPRVALIATGRELISDPSQPLQHGQIRDGTSSYLCSQVRAAGAQLVWQGQVGDDDAAFDAALAQARSAGADVILSTGAVSRGRYDFVPHALARHAASLLFHKVAVRPGKPVLLARFPDGVLYVGLPGNPMASAAGLRFFVEPALRGLLGVPAERGMRVALETPMQARPTWRQHLRAHLQCTAAGVLRVQILPQQESFRVAPLLQANVWAVLEPQEDAAAASTQVEVFGLGHLQPAAPAVLP</sequence>
<dbReference type="UniPathway" id="UPA00344"/>
<dbReference type="STRING" id="1843580.A7D17_08060"/>